<dbReference type="InterPro" id="IPR009080">
    <property type="entry name" value="tRNAsynth_Ia_anticodon-bd"/>
</dbReference>
<feature type="domain" description="Arginyl tRNA synthetase N-terminal" evidence="14">
    <location>
        <begin position="9"/>
        <end position="98"/>
    </location>
</feature>
<dbReference type="InterPro" id="IPR014729">
    <property type="entry name" value="Rossmann-like_a/b/a_fold"/>
</dbReference>
<feature type="domain" description="DALR anticodon binding" evidence="13">
    <location>
        <begin position="443"/>
        <end position="563"/>
    </location>
</feature>
<dbReference type="Gene3D" id="3.40.50.620">
    <property type="entry name" value="HUPs"/>
    <property type="match status" value="1"/>
</dbReference>
<keyword evidence="8 11" id="KW-0648">Protein biosynthesis</keyword>
<dbReference type="HAMAP" id="MF_00123">
    <property type="entry name" value="Arg_tRNA_synth"/>
    <property type="match status" value="1"/>
</dbReference>
<evidence type="ECO:0000256" key="8">
    <source>
        <dbReference type="ARBA" id="ARBA00022917"/>
    </source>
</evidence>
<dbReference type="SMART" id="SM01016">
    <property type="entry name" value="Arg_tRNA_synt_N"/>
    <property type="match status" value="1"/>
</dbReference>
<keyword evidence="16" id="KW-1185">Reference proteome</keyword>
<dbReference type="InterPro" id="IPR001412">
    <property type="entry name" value="aa-tRNA-synth_I_CS"/>
</dbReference>
<dbReference type="FunFam" id="3.40.50.620:FF:000062">
    <property type="entry name" value="Arginine--tRNA ligase"/>
    <property type="match status" value="1"/>
</dbReference>
<keyword evidence="7 11" id="KW-0067">ATP-binding</keyword>
<comment type="catalytic activity">
    <reaction evidence="10 11">
        <text>tRNA(Arg) + L-arginine + ATP = L-arginyl-tRNA(Arg) + AMP + diphosphate</text>
        <dbReference type="Rhea" id="RHEA:20301"/>
        <dbReference type="Rhea" id="RHEA-COMP:9658"/>
        <dbReference type="Rhea" id="RHEA-COMP:9673"/>
        <dbReference type="ChEBI" id="CHEBI:30616"/>
        <dbReference type="ChEBI" id="CHEBI:32682"/>
        <dbReference type="ChEBI" id="CHEBI:33019"/>
        <dbReference type="ChEBI" id="CHEBI:78442"/>
        <dbReference type="ChEBI" id="CHEBI:78513"/>
        <dbReference type="ChEBI" id="CHEBI:456215"/>
        <dbReference type="EC" id="6.1.1.19"/>
    </reaction>
</comment>
<dbReference type="InterPro" id="IPR035684">
    <property type="entry name" value="ArgRS_core"/>
</dbReference>
<dbReference type="SMART" id="SM00836">
    <property type="entry name" value="DALR_1"/>
    <property type="match status" value="1"/>
</dbReference>
<evidence type="ECO:0000256" key="1">
    <source>
        <dbReference type="ARBA" id="ARBA00004496"/>
    </source>
</evidence>
<evidence type="ECO:0000256" key="4">
    <source>
        <dbReference type="ARBA" id="ARBA00022490"/>
    </source>
</evidence>
<dbReference type="PROSITE" id="PS00178">
    <property type="entry name" value="AA_TRNA_LIGASE_I"/>
    <property type="match status" value="1"/>
</dbReference>
<dbReference type="PRINTS" id="PR01038">
    <property type="entry name" value="TRNASYNTHARG"/>
</dbReference>
<dbReference type="Gene3D" id="1.10.730.10">
    <property type="entry name" value="Isoleucyl-tRNA Synthetase, Domain 1"/>
    <property type="match status" value="1"/>
</dbReference>
<evidence type="ECO:0000256" key="6">
    <source>
        <dbReference type="ARBA" id="ARBA00022741"/>
    </source>
</evidence>
<evidence type="ECO:0000256" key="11">
    <source>
        <dbReference type="HAMAP-Rule" id="MF_00123"/>
    </source>
</evidence>
<dbReference type="Gene3D" id="3.30.1360.70">
    <property type="entry name" value="Arginyl tRNA synthetase N-terminal domain"/>
    <property type="match status" value="1"/>
</dbReference>
<organism evidence="15 16">
    <name type="scientific">Feifania hominis</name>
    <dbReference type="NCBI Taxonomy" id="2763660"/>
    <lineage>
        <taxon>Bacteria</taxon>
        <taxon>Bacillati</taxon>
        <taxon>Bacillota</taxon>
        <taxon>Clostridia</taxon>
        <taxon>Eubacteriales</taxon>
        <taxon>Feifaniaceae</taxon>
        <taxon>Feifania</taxon>
    </lineage>
</organism>
<dbReference type="SUPFAM" id="SSF52374">
    <property type="entry name" value="Nucleotidylyl transferase"/>
    <property type="match status" value="1"/>
</dbReference>
<dbReference type="AlphaFoldDB" id="A0A926DEJ4"/>
<comment type="subcellular location">
    <subcellularLocation>
        <location evidence="1 11">Cytoplasm</location>
    </subcellularLocation>
</comment>
<dbReference type="InterPro" id="IPR001278">
    <property type="entry name" value="Arg-tRNA-ligase"/>
</dbReference>
<evidence type="ECO:0000259" key="14">
    <source>
        <dbReference type="SMART" id="SM01016"/>
    </source>
</evidence>
<reference evidence="15" key="1">
    <citation type="submission" date="2020-08" db="EMBL/GenBank/DDBJ databases">
        <title>Genome public.</title>
        <authorList>
            <person name="Liu C."/>
            <person name="Sun Q."/>
        </authorList>
    </citation>
    <scope>NUCLEOTIDE SEQUENCE</scope>
    <source>
        <strain evidence="15">BX7</strain>
    </source>
</reference>
<dbReference type="GO" id="GO:0005524">
    <property type="term" value="F:ATP binding"/>
    <property type="evidence" value="ECO:0007669"/>
    <property type="project" value="UniProtKB-UniRule"/>
</dbReference>
<evidence type="ECO:0000256" key="9">
    <source>
        <dbReference type="ARBA" id="ARBA00023146"/>
    </source>
</evidence>
<dbReference type="PANTHER" id="PTHR11956">
    <property type="entry name" value="ARGINYL-TRNA SYNTHETASE"/>
    <property type="match status" value="1"/>
</dbReference>
<evidence type="ECO:0000256" key="12">
    <source>
        <dbReference type="RuleBase" id="RU363038"/>
    </source>
</evidence>
<protein>
    <recommendedName>
        <fullName evidence="11">Arginine--tRNA ligase</fullName>
        <ecNumber evidence="11">6.1.1.19</ecNumber>
    </recommendedName>
    <alternativeName>
        <fullName evidence="11">Arginyl-tRNA synthetase</fullName>
        <shortName evidence="11">ArgRS</shortName>
    </alternativeName>
</protein>
<dbReference type="GO" id="GO:0006420">
    <property type="term" value="P:arginyl-tRNA aminoacylation"/>
    <property type="evidence" value="ECO:0007669"/>
    <property type="project" value="UniProtKB-UniRule"/>
</dbReference>
<dbReference type="Pfam" id="PF05746">
    <property type="entry name" value="DALR_1"/>
    <property type="match status" value="1"/>
</dbReference>
<keyword evidence="5 11" id="KW-0436">Ligase</keyword>
<dbReference type="GO" id="GO:0004814">
    <property type="term" value="F:arginine-tRNA ligase activity"/>
    <property type="evidence" value="ECO:0007669"/>
    <property type="project" value="UniProtKB-UniRule"/>
</dbReference>
<keyword evidence="4 11" id="KW-0963">Cytoplasm</keyword>
<dbReference type="Pfam" id="PF00750">
    <property type="entry name" value="tRNA-synt_1d"/>
    <property type="match status" value="1"/>
</dbReference>
<dbReference type="EMBL" id="JACRSP010000003">
    <property type="protein sequence ID" value="MBC8536668.1"/>
    <property type="molecule type" value="Genomic_DNA"/>
</dbReference>
<dbReference type="EC" id="6.1.1.19" evidence="11"/>
<evidence type="ECO:0000313" key="16">
    <source>
        <dbReference type="Proteomes" id="UP000620366"/>
    </source>
</evidence>
<gene>
    <name evidence="11" type="primary">argS</name>
    <name evidence="15" type="ORF">H8695_08225</name>
</gene>
<dbReference type="SUPFAM" id="SSF55190">
    <property type="entry name" value="Arginyl-tRNA synthetase (ArgRS), N-terminal 'additional' domain"/>
    <property type="match status" value="1"/>
</dbReference>
<dbReference type="Proteomes" id="UP000620366">
    <property type="component" value="Unassembled WGS sequence"/>
</dbReference>
<dbReference type="InterPro" id="IPR008909">
    <property type="entry name" value="DALR_anticod-bd"/>
</dbReference>
<evidence type="ECO:0000256" key="3">
    <source>
        <dbReference type="ARBA" id="ARBA00011245"/>
    </source>
</evidence>
<feature type="short sequence motif" description="'HIGH' region" evidence="11">
    <location>
        <begin position="135"/>
        <end position="145"/>
    </location>
</feature>
<dbReference type="SUPFAM" id="SSF47323">
    <property type="entry name" value="Anticodon-binding domain of a subclass of class I aminoacyl-tRNA synthetases"/>
    <property type="match status" value="1"/>
</dbReference>
<dbReference type="FunFam" id="1.10.730.10:FF:000008">
    <property type="entry name" value="Arginine--tRNA ligase"/>
    <property type="match status" value="1"/>
</dbReference>
<comment type="caution">
    <text evidence="15">The sequence shown here is derived from an EMBL/GenBank/DDBJ whole genome shotgun (WGS) entry which is preliminary data.</text>
</comment>
<dbReference type="PANTHER" id="PTHR11956:SF5">
    <property type="entry name" value="ARGININE--TRNA LIGASE, CYTOPLASMIC"/>
    <property type="match status" value="1"/>
</dbReference>
<dbReference type="GO" id="GO:0005737">
    <property type="term" value="C:cytoplasm"/>
    <property type="evidence" value="ECO:0007669"/>
    <property type="project" value="UniProtKB-SubCell"/>
</dbReference>
<keyword evidence="9 11" id="KW-0030">Aminoacyl-tRNA synthetase</keyword>
<dbReference type="CDD" id="cd07956">
    <property type="entry name" value="Anticodon_Ia_Arg"/>
    <property type="match status" value="1"/>
</dbReference>
<comment type="subunit">
    <text evidence="3 11">Monomer.</text>
</comment>
<dbReference type="NCBIfam" id="TIGR00456">
    <property type="entry name" value="argS"/>
    <property type="match status" value="1"/>
</dbReference>
<name>A0A926DEJ4_9FIRM</name>
<evidence type="ECO:0000256" key="7">
    <source>
        <dbReference type="ARBA" id="ARBA00022840"/>
    </source>
</evidence>
<evidence type="ECO:0000256" key="10">
    <source>
        <dbReference type="ARBA" id="ARBA00049339"/>
    </source>
</evidence>
<dbReference type="Pfam" id="PF03485">
    <property type="entry name" value="Arg_tRNA_synt_N"/>
    <property type="match status" value="1"/>
</dbReference>
<evidence type="ECO:0000256" key="2">
    <source>
        <dbReference type="ARBA" id="ARBA00005594"/>
    </source>
</evidence>
<comment type="similarity">
    <text evidence="2 11 12">Belongs to the class-I aminoacyl-tRNA synthetase family.</text>
</comment>
<evidence type="ECO:0000313" key="15">
    <source>
        <dbReference type="EMBL" id="MBC8536668.1"/>
    </source>
</evidence>
<accession>A0A926DEJ4</accession>
<proteinExistence type="inferred from homology"/>
<dbReference type="CDD" id="cd00671">
    <property type="entry name" value="ArgRS_core"/>
    <property type="match status" value="1"/>
</dbReference>
<evidence type="ECO:0000259" key="13">
    <source>
        <dbReference type="SMART" id="SM00836"/>
    </source>
</evidence>
<dbReference type="RefSeq" id="WP_249300505.1">
    <property type="nucleotide sequence ID" value="NZ_JACRSP010000003.1"/>
</dbReference>
<dbReference type="InterPro" id="IPR036695">
    <property type="entry name" value="Arg-tRNA-synth_N_sf"/>
</dbReference>
<keyword evidence="6 11" id="KW-0547">Nucleotide-binding</keyword>
<dbReference type="InterPro" id="IPR005148">
    <property type="entry name" value="Arg-tRNA-synth_N"/>
</dbReference>
<sequence>MNPIQLVKDSIAKALIEASERAVRQGRLREPLAPGFEITPCREKAHGDFASNFAMQCAKAQGQAPRAVAQAVLDELDLTGTAVESAEIAGPGFVNFRVGHAYYENVVRLIDELGERYGRTEGGRGQKVMVEFISANPTGPMHMGNARGGAIGDSLASILDACGYDVTREFYVNDAGNQVDNLAKSLEARYLQLYLGEDAVAFPEEGYHGDDVRERAKEYAALHGDSLVDAPSQERREKLVEYGLQKNIENMQRDLGRYKIVFDRWFFESELHKSGYVKDTIDLLERRGHIYEKDGALWFRATDFGLEKDEVMKKSNGFYTYYAVDIAYHRNKFEARGFDRVIDVFGADHHGHTLRFRAGLEALGIDPGRLDFVLMQLVRLIQDGEVVRMSKRTGKAISLNDLLDDIPIDAARFFFNMRQADSQMDFDLDLAVKQSSDNPVYYVQYAHARICSILKNLAAEGIREKPAAEVDLSLLTTAEELDLIRLLGSYPEEIVIAARAYDPSRMTHYAMELSSAFHRFYNACRVKCDDSGLCAARLALCGATRQVLRNVLSLLKISAPELM</sequence>
<evidence type="ECO:0000256" key="5">
    <source>
        <dbReference type="ARBA" id="ARBA00022598"/>
    </source>
</evidence>